<organism evidence="1 2">
    <name type="scientific">Mycobacterium phage Jasper</name>
    <dbReference type="NCBI Taxonomy" id="2914014"/>
    <lineage>
        <taxon>Viruses</taxon>
        <taxon>Duplodnaviria</taxon>
        <taxon>Heunggongvirae</taxon>
        <taxon>Uroviricota</taxon>
        <taxon>Caudoviricetes</taxon>
        <taxon>Fromanvirus</taxon>
        <taxon>Fromanvirus jasper</taxon>
    </lineage>
</organism>
<dbReference type="GeneID" id="6417416"/>
<dbReference type="EMBL" id="EU744251">
    <property type="protein sequence ID" value="ACE80058.1"/>
    <property type="molecule type" value="Genomic_DNA"/>
</dbReference>
<sequence length="91" mass="10708">MSKHEYRPYRPGVGFIQFNRATRLGIIRYPANPDYEGRHHLPEVRFSHELPDGAVYWSPNRMAFFRRDGSLPSGWVQRIYPRVAASFRTAE</sequence>
<dbReference type="RefSeq" id="YP_001994590.1">
    <property type="nucleotide sequence ID" value="NC_011020.1"/>
</dbReference>
<accession>B3VGT1</accession>
<reference evidence="1 2" key="1">
    <citation type="submission" date="2008-05" db="EMBL/GenBank/DDBJ databases">
        <authorList>
            <person name="Bonnell L."/>
            <person name="Offner S."/>
            <person name="Houtz J.M."/>
            <person name="Pedulla M.L."/>
            <person name="Weber R.J."/>
            <person name="Chambers R.A."/>
            <person name="Jacobs-Sera D."/>
            <person name="Hendrix R.W."/>
            <person name="Hatfull G.F."/>
        </authorList>
    </citation>
    <scope>NUCLEOTIDE SEQUENCE [LARGE SCALE GENOMIC DNA]</scope>
</reference>
<dbReference type="Proteomes" id="UP000001210">
    <property type="component" value="Segment"/>
</dbReference>
<keyword evidence="2" id="KW-1185">Reference proteome</keyword>
<evidence type="ECO:0000313" key="2">
    <source>
        <dbReference type="Proteomes" id="UP000001210"/>
    </source>
</evidence>
<evidence type="ECO:0000313" key="1">
    <source>
        <dbReference type="EMBL" id="ACE80058.1"/>
    </source>
</evidence>
<name>B3VGT1_9CAUD</name>
<gene>
    <name evidence="1" type="primary">43</name>
    <name evidence="1" type="ORF">Jasper_43</name>
</gene>
<protein>
    <submittedName>
        <fullName evidence="1">Uncharacterized protein</fullName>
    </submittedName>
</protein>
<proteinExistence type="predicted"/>
<dbReference type="KEGG" id="vg:6417416"/>